<dbReference type="Gene3D" id="1.10.510.10">
    <property type="entry name" value="Transferase(Phosphotransferase) domain 1"/>
    <property type="match status" value="1"/>
</dbReference>
<keyword evidence="2" id="KW-1185">Reference proteome</keyword>
<dbReference type="Proteomes" id="UP000266861">
    <property type="component" value="Unassembled WGS sequence"/>
</dbReference>
<name>A0A397JK84_9GLOM</name>
<sequence length="243" mass="27703">MIRNAMNVNICMILNDLMGQDYNFSIEPTHSTGIPDFSCFYNVGSLEIKRKLVFILSTYDNHWFLCRNHNELLISNTLPLHSKSLSVLKVYAYLVRRAKSDFYSPNPNIIVSVHGNNNSHFKFKSILGIGRNGKTLPCKFRGDTNALKSADLSKTLPCVLEEMKKEVKIYKDLANVQGKYIPKLVCYGGGLSFVIGLTIVGTPLSHHYDIREENILVDNNWDIYLIDFGMANREDLNKKKETF</sequence>
<accession>A0A397JK84</accession>
<dbReference type="EMBL" id="PQFF01000063">
    <property type="protein sequence ID" value="RHZ85373.1"/>
    <property type="molecule type" value="Genomic_DNA"/>
</dbReference>
<dbReference type="AlphaFoldDB" id="A0A397JK84"/>
<comment type="caution">
    <text evidence="1">The sequence shown here is derived from an EMBL/GenBank/DDBJ whole genome shotgun (WGS) entry which is preliminary data.</text>
</comment>
<dbReference type="STRING" id="1348612.A0A397JK84"/>
<proteinExistence type="predicted"/>
<gene>
    <name evidence="1" type="ORF">Glove_66g133</name>
</gene>
<reference evidence="1 2" key="1">
    <citation type="submission" date="2018-08" db="EMBL/GenBank/DDBJ databases">
        <title>Genome and evolution of the arbuscular mycorrhizal fungus Diversispora epigaea (formerly Glomus versiforme) and its bacterial endosymbionts.</title>
        <authorList>
            <person name="Sun X."/>
            <person name="Fei Z."/>
            <person name="Harrison M."/>
        </authorList>
    </citation>
    <scope>NUCLEOTIDE SEQUENCE [LARGE SCALE GENOMIC DNA]</scope>
    <source>
        <strain evidence="1 2">IT104</strain>
    </source>
</reference>
<evidence type="ECO:0008006" key="3">
    <source>
        <dbReference type="Google" id="ProtNLM"/>
    </source>
</evidence>
<organism evidence="1 2">
    <name type="scientific">Diversispora epigaea</name>
    <dbReference type="NCBI Taxonomy" id="1348612"/>
    <lineage>
        <taxon>Eukaryota</taxon>
        <taxon>Fungi</taxon>
        <taxon>Fungi incertae sedis</taxon>
        <taxon>Mucoromycota</taxon>
        <taxon>Glomeromycotina</taxon>
        <taxon>Glomeromycetes</taxon>
        <taxon>Diversisporales</taxon>
        <taxon>Diversisporaceae</taxon>
        <taxon>Diversispora</taxon>
    </lineage>
</organism>
<dbReference type="InterPro" id="IPR011009">
    <property type="entry name" value="Kinase-like_dom_sf"/>
</dbReference>
<dbReference type="OrthoDB" id="2156052at2759"/>
<dbReference type="SUPFAM" id="SSF56112">
    <property type="entry name" value="Protein kinase-like (PK-like)"/>
    <property type="match status" value="1"/>
</dbReference>
<evidence type="ECO:0000313" key="1">
    <source>
        <dbReference type="EMBL" id="RHZ85373.1"/>
    </source>
</evidence>
<evidence type="ECO:0000313" key="2">
    <source>
        <dbReference type="Proteomes" id="UP000266861"/>
    </source>
</evidence>
<protein>
    <recommendedName>
        <fullName evidence="3">Protein kinase domain-containing protein</fullName>
    </recommendedName>
</protein>